<dbReference type="PANTHER" id="PTHR11078:SF3">
    <property type="entry name" value="ANTITERMINATION NUSB DOMAIN-CONTAINING PROTEIN"/>
    <property type="match status" value="1"/>
</dbReference>
<comment type="caution">
    <text evidence="7">The sequence shown here is derived from an EMBL/GenBank/DDBJ whole genome shotgun (WGS) entry which is preliminary data.</text>
</comment>
<feature type="domain" description="NusB/RsmB/TIM44" evidence="6">
    <location>
        <begin position="16"/>
        <end position="103"/>
    </location>
</feature>
<dbReference type="InterPro" id="IPR035926">
    <property type="entry name" value="NusB-like_sf"/>
</dbReference>
<dbReference type="SUPFAM" id="SSF48013">
    <property type="entry name" value="NusB-like"/>
    <property type="match status" value="1"/>
</dbReference>
<dbReference type="GO" id="GO:0006353">
    <property type="term" value="P:DNA-templated transcription termination"/>
    <property type="evidence" value="ECO:0007669"/>
    <property type="project" value="InterPro"/>
</dbReference>
<evidence type="ECO:0000256" key="4">
    <source>
        <dbReference type="ARBA" id="ARBA00023015"/>
    </source>
</evidence>
<keyword evidence="2" id="KW-0889">Transcription antitermination</keyword>
<name>A0A1F7GD75_9BACT</name>
<dbReference type="GO" id="GO:0005829">
    <property type="term" value="C:cytosol"/>
    <property type="evidence" value="ECO:0007669"/>
    <property type="project" value="TreeGrafter"/>
</dbReference>
<dbReference type="PANTHER" id="PTHR11078">
    <property type="entry name" value="N UTILIZATION SUBSTANCE PROTEIN B-RELATED"/>
    <property type="match status" value="1"/>
</dbReference>
<dbReference type="GO" id="GO:0031564">
    <property type="term" value="P:transcription antitermination"/>
    <property type="evidence" value="ECO:0007669"/>
    <property type="project" value="UniProtKB-KW"/>
</dbReference>
<proteinExistence type="inferred from homology"/>
<dbReference type="NCBIfam" id="TIGR01951">
    <property type="entry name" value="nusB"/>
    <property type="match status" value="1"/>
</dbReference>
<comment type="similarity">
    <text evidence="1">Belongs to the NusB family.</text>
</comment>
<dbReference type="Pfam" id="PF01029">
    <property type="entry name" value="NusB"/>
    <property type="match status" value="1"/>
</dbReference>
<evidence type="ECO:0000259" key="6">
    <source>
        <dbReference type="Pfam" id="PF01029"/>
    </source>
</evidence>
<dbReference type="GO" id="GO:0003723">
    <property type="term" value="F:RNA binding"/>
    <property type="evidence" value="ECO:0007669"/>
    <property type="project" value="UniProtKB-KW"/>
</dbReference>
<evidence type="ECO:0000256" key="5">
    <source>
        <dbReference type="ARBA" id="ARBA00023163"/>
    </source>
</evidence>
<dbReference type="EMBL" id="MFZF01000010">
    <property type="protein sequence ID" value="OGK16838.1"/>
    <property type="molecule type" value="Genomic_DNA"/>
</dbReference>
<dbReference type="AlphaFoldDB" id="A0A1F7GD75"/>
<protein>
    <submittedName>
        <fullName evidence="7">Transcription antitermination factor NusB</fullName>
    </submittedName>
</protein>
<dbReference type="InterPro" id="IPR006027">
    <property type="entry name" value="NusB_RsmB_TIM44"/>
</dbReference>
<organism evidence="7 8">
    <name type="scientific">Candidatus Roizmanbacteria bacterium RIFCSPHIGHO2_01_FULL_39_12b</name>
    <dbReference type="NCBI Taxonomy" id="1802030"/>
    <lineage>
        <taxon>Bacteria</taxon>
        <taxon>Candidatus Roizmaniibacteriota</taxon>
    </lineage>
</organism>
<dbReference type="Proteomes" id="UP000178372">
    <property type="component" value="Unassembled WGS sequence"/>
</dbReference>
<accession>A0A1F7GD75</accession>
<evidence type="ECO:0000313" key="8">
    <source>
        <dbReference type="Proteomes" id="UP000178372"/>
    </source>
</evidence>
<evidence type="ECO:0000256" key="1">
    <source>
        <dbReference type="ARBA" id="ARBA00005952"/>
    </source>
</evidence>
<evidence type="ECO:0000256" key="2">
    <source>
        <dbReference type="ARBA" id="ARBA00022814"/>
    </source>
</evidence>
<reference evidence="7 8" key="1">
    <citation type="journal article" date="2016" name="Nat. Commun.">
        <title>Thousands of microbial genomes shed light on interconnected biogeochemical processes in an aquifer system.</title>
        <authorList>
            <person name="Anantharaman K."/>
            <person name="Brown C.T."/>
            <person name="Hug L.A."/>
            <person name="Sharon I."/>
            <person name="Castelle C.J."/>
            <person name="Probst A.J."/>
            <person name="Thomas B.C."/>
            <person name="Singh A."/>
            <person name="Wilkins M.J."/>
            <person name="Karaoz U."/>
            <person name="Brodie E.L."/>
            <person name="Williams K.H."/>
            <person name="Hubbard S.S."/>
            <person name="Banfield J.F."/>
        </authorList>
    </citation>
    <scope>NUCLEOTIDE SEQUENCE [LARGE SCALE GENOMIC DNA]</scope>
</reference>
<keyword evidence="3" id="KW-0694">RNA-binding</keyword>
<keyword evidence="4" id="KW-0805">Transcription regulation</keyword>
<dbReference type="InterPro" id="IPR011605">
    <property type="entry name" value="NusB_fam"/>
</dbReference>
<dbReference type="Gene3D" id="1.10.940.10">
    <property type="entry name" value="NusB-like"/>
    <property type="match status" value="1"/>
</dbReference>
<sequence length="113" mass="12682">MKTIQELYAFFFANSKRKSRNTLVGSIVSKSPELDGYINEFAKQHGADELSKIDLSILRLAVYEMLIENKTPPKVVINEAVELAKEFGGNKSPAFVNAILGGLYQKHKQHNDK</sequence>
<evidence type="ECO:0000256" key="3">
    <source>
        <dbReference type="ARBA" id="ARBA00022884"/>
    </source>
</evidence>
<keyword evidence="5" id="KW-0804">Transcription</keyword>
<evidence type="ECO:0000313" key="7">
    <source>
        <dbReference type="EMBL" id="OGK16838.1"/>
    </source>
</evidence>
<gene>
    <name evidence="7" type="ORF">A2690_03630</name>
</gene>